<dbReference type="EMBL" id="JBGNUJ010000007">
    <property type="protein sequence ID" value="KAL3957583.1"/>
    <property type="molecule type" value="Genomic_DNA"/>
</dbReference>
<gene>
    <name evidence="1" type="ORF">ACCO45_008161</name>
</gene>
<proteinExistence type="predicted"/>
<dbReference type="Proteomes" id="UP001638806">
    <property type="component" value="Unassembled WGS sequence"/>
</dbReference>
<comment type="caution">
    <text evidence="1">The sequence shown here is derived from an EMBL/GenBank/DDBJ whole genome shotgun (WGS) entry which is preliminary data.</text>
</comment>
<sequence length="971" mass="105400">MTASHGVLAMLIIGRAVAGLGIGASSLIVPVYIAETAPPSIRGRLIGIFEIASQGGGMLGFWINYACDRTISSGRAAQWVVPLGLQLVPGALLCVGMLICPESPRWLASQDRWDDAEKVLVDLRSLPAEHQYIRDELSEIRQQVEERTANRMTYSEMFKRLVQKGVRNRISIGLLLMACQNLTGVNIITYYSPRIFETLGLTGTTTKLFATGFYGIAKTLGMIIFSVWLVEKVGRRNGLIWGAFIGSIPMWYIGGYVMRADPAAAAAQGDMNRDGWGYLAMVCVYLYGLIYCATWQGITWVYCSEIFPIDIRMLCTAITTADQWFWSFLISRTTPYMITSLGYGTYMFFGALMVLMGFWALFFIPETKGLTLEDMDRLFMQSTCKTVWQALVQRRSMQEVLEERRAAAPVIDREKKEAYLEQASSGKWNAYSTGLVTLLVAVVTYRIMSAREPDVHPMLLARQTIPATVRNEGESAVYRSQAAPHGMPLNGGLNVKDPGASKWSRGRDGDLRDVWRRAASGGEDGAKGKILTVHGSEKVVEHKLEDITRQINIIGRHIADQGGIKVAIYLPNSIELLITLFACSFYPNLTTVLIPFDVSSEELVSMLRRSAVDTVVTAPGAFPFDAVVKAYPSLRQLIWVVDEGSSHMDWNEVPEGMGGSVNVATWQDIVNDAPAAIGAELPEVNPEYNPQDIVTFWQAKQGQLAEMVRFTQANLVAGIAGQIAAIPTKERLNPSDLFLPADSLTNIHTLVLTLTALYSNASVALTSVAGRSPDLVLATRGVAPTVVVASPGTMLKAHADSAGKLASALAKLSHSLSNRSLTQDGVLPTAHPLASFSAGARPAIGTTPGKLRLVFVAERAGADSPHLSPSVLSDLRVFTGARVVYALAAARVAGAVSQTAFYDYRTEASGKGHFGAPPTSVEIFLKDKGAHKTTDDVIEGEIVARGPCVSGSEVNIGVVGRIRDDNTLAYV</sequence>
<protein>
    <submittedName>
        <fullName evidence="1">Uncharacterized protein</fullName>
    </submittedName>
</protein>
<name>A0ACC4DN89_PURLI</name>
<keyword evidence="2" id="KW-1185">Reference proteome</keyword>
<evidence type="ECO:0000313" key="2">
    <source>
        <dbReference type="Proteomes" id="UP001638806"/>
    </source>
</evidence>
<evidence type="ECO:0000313" key="1">
    <source>
        <dbReference type="EMBL" id="KAL3957583.1"/>
    </source>
</evidence>
<organism evidence="1 2">
    <name type="scientific">Purpureocillium lilacinum</name>
    <name type="common">Paecilomyces lilacinus</name>
    <dbReference type="NCBI Taxonomy" id="33203"/>
    <lineage>
        <taxon>Eukaryota</taxon>
        <taxon>Fungi</taxon>
        <taxon>Dikarya</taxon>
        <taxon>Ascomycota</taxon>
        <taxon>Pezizomycotina</taxon>
        <taxon>Sordariomycetes</taxon>
        <taxon>Hypocreomycetidae</taxon>
        <taxon>Hypocreales</taxon>
        <taxon>Ophiocordycipitaceae</taxon>
        <taxon>Purpureocillium</taxon>
    </lineage>
</organism>
<accession>A0ACC4DN89</accession>
<reference evidence="1" key="1">
    <citation type="submission" date="2024-12" db="EMBL/GenBank/DDBJ databases">
        <title>Comparative genomics and development of molecular markers within Purpureocillium lilacinum and among Purpureocillium species.</title>
        <authorList>
            <person name="Yeh Z.-Y."/>
            <person name="Ni N.-T."/>
            <person name="Lo P.-H."/>
            <person name="Mushyakhwo K."/>
            <person name="Lin C.-F."/>
            <person name="Nai Y.-S."/>
        </authorList>
    </citation>
    <scope>NUCLEOTIDE SEQUENCE</scope>
    <source>
        <strain evidence="1">NCHU-NPUST-175</strain>
    </source>
</reference>